<dbReference type="EMBL" id="BMJI01000021">
    <property type="protein sequence ID" value="GGC98416.1"/>
    <property type="molecule type" value="Genomic_DNA"/>
</dbReference>
<evidence type="ECO:0000256" key="2">
    <source>
        <dbReference type="ARBA" id="ARBA00023125"/>
    </source>
</evidence>
<dbReference type="PANTHER" id="PTHR30154:SF34">
    <property type="entry name" value="TRANSCRIPTIONAL REGULATOR AZLB"/>
    <property type="match status" value="1"/>
</dbReference>
<dbReference type="InterPro" id="IPR011008">
    <property type="entry name" value="Dimeric_a/b-barrel"/>
</dbReference>
<dbReference type="SUPFAM" id="SSF46785">
    <property type="entry name" value="Winged helix' DNA-binding domain"/>
    <property type="match status" value="1"/>
</dbReference>
<organism evidence="5 6">
    <name type="scientific">Tersicoccus solisilvae</name>
    <dbReference type="NCBI Taxonomy" id="1882339"/>
    <lineage>
        <taxon>Bacteria</taxon>
        <taxon>Bacillati</taxon>
        <taxon>Actinomycetota</taxon>
        <taxon>Actinomycetes</taxon>
        <taxon>Micrococcales</taxon>
        <taxon>Micrococcaceae</taxon>
        <taxon>Tersicoccus</taxon>
    </lineage>
</organism>
<keyword evidence="2" id="KW-0238">DNA-binding</keyword>
<dbReference type="InterPro" id="IPR036390">
    <property type="entry name" value="WH_DNA-bd_sf"/>
</dbReference>
<keyword evidence="3" id="KW-0804">Transcription</keyword>
<dbReference type="Pfam" id="PF13412">
    <property type="entry name" value="HTH_24"/>
    <property type="match status" value="1"/>
</dbReference>
<keyword evidence="6" id="KW-1185">Reference proteome</keyword>
<dbReference type="PANTHER" id="PTHR30154">
    <property type="entry name" value="LEUCINE-RESPONSIVE REGULATORY PROTEIN"/>
    <property type="match status" value="1"/>
</dbReference>
<gene>
    <name evidence="5" type="ORF">GCM10011512_26670</name>
</gene>
<dbReference type="InterPro" id="IPR000485">
    <property type="entry name" value="AsnC-type_HTH_dom"/>
</dbReference>
<dbReference type="SMART" id="SM00344">
    <property type="entry name" value="HTH_ASNC"/>
    <property type="match status" value="1"/>
</dbReference>
<dbReference type="PROSITE" id="PS50956">
    <property type="entry name" value="HTH_ASNC_2"/>
    <property type="match status" value="1"/>
</dbReference>
<dbReference type="Proteomes" id="UP000597761">
    <property type="component" value="Unassembled WGS sequence"/>
</dbReference>
<evidence type="ECO:0000313" key="6">
    <source>
        <dbReference type="Proteomes" id="UP000597761"/>
    </source>
</evidence>
<evidence type="ECO:0000313" key="5">
    <source>
        <dbReference type="EMBL" id="GGC98416.1"/>
    </source>
</evidence>
<accession>A0ABQ1PJT3</accession>
<evidence type="ECO:0000259" key="4">
    <source>
        <dbReference type="PROSITE" id="PS50956"/>
    </source>
</evidence>
<dbReference type="InterPro" id="IPR019888">
    <property type="entry name" value="Tscrpt_reg_AsnC-like"/>
</dbReference>
<dbReference type="SUPFAM" id="SSF54909">
    <property type="entry name" value="Dimeric alpha+beta barrel"/>
    <property type="match status" value="1"/>
</dbReference>
<dbReference type="PRINTS" id="PR00033">
    <property type="entry name" value="HTHASNC"/>
</dbReference>
<proteinExistence type="predicted"/>
<protein>
    <submittedName>
        <fullName evidence="5">AsnC family transcriptional regulator</fullName>
    </submittedName>
</protein>
<evidence type="ECO:0000256" key="1">
    <source>
        <dbReference type="ARBA" id="ARBA00023015"/>
    </source>
</evidence>
<dbReference type="Pfam" id="PF01037">
    <property type="entry name" value="AsnC_trans_reg"/>
    <property type="match status" value="1"/>
</dbReference>
<name>A0ABQ1PJT3_9MICC</name>
<keyword evidence="1" id="KW-0805">Transcription regulation</keyword>
<dbReference type="InterPro" id="IPR019887">
    <property type="entry name" value="Tscrpt_reg_AsnC/Lrp_C"/>
</dbReference>
<evidence type="ECO:0000256" key="3">
    <source>
        <dbReference type="ARBA" id="ARBA00023163"/>
    </source>
</evidence>
<comment type="caution">
    <text evidence="5">The sequence shown here is derived from an EMBL/GenBank/DDBJ whole genome shotgun (WGS) entry which is preliminary data.</text>
</comment>
<feature type="domain" description="HTH asnC-type" evidence="4">
    <location>
        <begin position="1"/>
        <end position="62"/>
    </location>
</feature>
<dbReference type="InterPro" id="IPR036388">
    <property type="entry name" value="WH-like_DNA-bd_sf"/>
</dbReference>
<sequence>MDALDGRIITLFTAEPRVSVLEAARRLGVARGTLQARLARLEAEGVIAGWAPTLNPAAFGFPVSAWCSLSVRQGSNAQAVEALSAIDEVQSIHLVTGPSDLMVRVVARDNPDLQRVIESMQATGLLLRSTTVVVLTSPVEAGRAARLAAVATAG</sequence>
<dbReference type="Gene3D" id="3.30.70.920">
    <property type="match status" value="1"/>
</dbReference>
<reference evidence="6" key="1">
    <citation type="journal article" date="2019" name="Int. J. Syst. Evol. Microbiol.">
        <title>The Global Catalogue of Microorganisms (GCM) 10K type strain sequencing project: providing services to taxonomists for standard genome sequencing and annotation.</title>
        <authorList>
            <consortium name="The Broad Institute Genomics Platform"/>
            <consortium name="The Broad Institute Genome Sequencing Center for Infectious Disease"/>
            <person name="Wu L."/>
            <person name="Ma J."/>
        </authorList>
    </citation>
    <scope>NUCLEOTIDE SEQUENCE [LARGE SCALE GENOMIC DNA]</scope>
    <source>
        <strain evidence="6">CGMCC 1.15480</strain>
    </source>
</reference>
<dbReference type="Gene3D" id="1.10.10.10">
    <property type="entry name" value="Winged helix-like DNA-binding domain superfamily/Winged helix DNA-binding domain"/>
    <property type="match status" value="1"/>
</dbReference>
<dbReference type="RefSeq" id="WP_188668907.1">
    <property type="nucleotide sequence ID" value="NZ_BMJI01000021.1"/>
</dbReference>